<dbReference type="FunFam" id="3.30.70.100:FF:000011">
    <property type="entry name" value="Acylphosphatase"/>
    <property type="match status" value="1"/>
</dbReference>
<dbReference type="PANTHER" id="PTHR10029">
    <property type="entry name" value="ACYLPHOSPHATASE"/>
    <property type="match status" value="1"/>
</dbReference>
<dbReference type="InterPro" id="IPR020456">
    <property type="entry name" value="Acylphosphatase"/>
</dbReference>
<dbReference type="EC" id="3.6.1.7" evidence="2"/>
<dbReference type="InterPro" id="IPR001792">
    <property type="entry name" value="Acylphosphatase-like_dom"/>
</dbReference>
<evidence type="ECO:0000313" key="8">
    <source>
        <dbReference type="EMBL" id="AGM32097.1"/>
    </source>
</evidence>
<dbReference type="PRINTS" id="PR00112">
    <property type="entry name" value="ACYLPHPHTASE"/>
</dbReference>
<name>R4V0H5_COPFO</name>
<evidence type="ECO:0000259" key="7">
    <source>
        <dbReference type="PROSITE" id="PS51160"/>
    </source>
</evidence>
<evidence type="ECO:0000256" key="6">
    <source>
        <dbReference type="RuleBase" id="RU004168"/>
    </source>
</evidence>
<evidence type="ECO:0000256" key="4">
    <source>
        <dbReference type="ARBA" id="ARBA00047645"/>
    </source>
</evidence>
<evidence type="ECO:0000256" key="2">
    <source>
        <dbReference type="ARBA" id="ARBA00012150"/>
    </source>
</evidence>
<dbReference type="GO" id="GO:0003998">
    <property type="term" value="F:acylphosphatase activity"/>
    <property type="evidence" value="ECO:0007669"/>
    <property type="project" value="UniProtKB-EC"/>
</dbReference>
<organism evidence="8">
    <name type="scientific">Coptotermes formosanus</name>
    <name type="common">Formosan subterranean termite</name>
    <dbReference type="NCBI Taxonomy" id="36987"/>
    <lineage>
        <taxon>Eukaryota</taxon>
        <taxon>Metazoa</taxon>
        <taxon>Ecdysozoa</taxon>
        <taxon>Arthropoda</taxon>
        <taxon>Hexapoda</taxon>
        <taxon>Insecta</taxon>
        <taxon>Pterygota</taxon>
        <taxon>Neoptera</taxon>
        <taxon>Polyneoptera</taxon>
        <taxon>Dictyoptera</taxon>
        <taxon>Blattodea</taxon>
        <taxon>Blattoidea</taxon>
        <taxon>Termitoidae</taxon>
        <taxon>Rhinotermitidae</taxon>
        <taxon>Coptotermes</taxon>
    </lineage>
</organism>
<comment type="similarity">
    <text evidence="1 6">Belongs to the acylphosphatase family.</text>
</comment>
<dbReference type="InterPro" id="IPR036046">
    <property type="entry name" value="Acylphosphatase-like_dom_sf"/>
</dbReference>
<dbReference type="Pfam" id="PF00708">
    <property type="entry name" value="Acylphosphatase"/>
    <property type="match status" value="1"/>
</dbReference>
<dbReference type="Gene3D" id="3.30.70.100">
    <property type="match status" value="1"/>
</dbReference>
<evidence type="ECO:0000256" key="3">
    <source>
        <dbReference type="ARBA" id="ARBA00022801"/>
    </source>
</evidence>
<dbReference type="SUPFAM" id="SSF54975">
    <property type="entry name" value="Acylphosphatase/BLUF domain-like"/>
    <property type="match status" value="1"/>
</dbReference>
<dbReference type="PROSITE" id="PS51160">
    <property type="entry name" value="ACYLPHOSPHATASE_3"/>
    <property type="match status" value="1"/>
</dbReference>
<comment type="caution">
    <text evidence="5">Lacks conserved residue(s) required for the propagation of feature annotation.</text>
</comment>
<sequence>MGVADSKNMGAQDSPSAIVSAEFEVFGKVQGVYSTKYCRDLCVQLGIGGWVKNSKTGTIVGKLQGERSKVQEMVDWLSKTGSPGSKIDHCDFGNWEYLARQEFRGFSIRF</sequence>
<dbReference type="AlphaFoldDB" id="R4V0H5"/>
<evidence type="ECO:0000256" key="1">
    <source>
        <dbReference type="ARBA" id="ARBA00005614"/>
    </source>
</evidence>
<reference evidence="8" key="1">
    <citation type="submission" date="2013-02" db="EMBL/GenBank/DDBJ databases">
        <title>Immune-Related transcriptome of Coptotermes formosanus Shiraki workers: the defense mechanism.</title>
        <authorList>
            <person name="Hussain A."/>
            <person name="Li Y.F."/>
            <person name="Wen S.Y."/>
        </authorList>
    </citation>
    <scope>NUCLEOTIDE SEQUENCE</scope>
</reference>
<feature type="domain" description="Acylphosphatase-like" evidence="7">
    <location>
        <begin position="20"/>
        <end position="110"/>
    </location>
</feature>
<evidence type="ECO:0000256" key="5">
    <source>
        <dbReference type="PROSITE-ProRule" id="PRU00520"/>
    </source>
</evidence>
<comment type="catalytic activity">
    <reaction evidence="4">
        <text>an acyl phosphate + H2O = a carboxylate + phosphate + H(+)</text>
        <dbReference type="Rhea" id="RHEA:14965"/>
        <dbReference type="ChEBI" id="CHEBI:15377"/>
        <dbReference type="ChEBI" id="CHEBI:15378"/>
        <dbReference type="ChEBI" id="CHEBI:29067"/>
        <dbReference type="ChEBI" id="CHEBI:43474"/>
        <dbReference type="ChEBI" id="CHEBI:59918"/>
        <dbReference type="EC" id="3.6.1.7"/>
    </reaction>
</comment>
<protein>
    <recommendedName>
        <fullName evidence="2">acylphosphatase</fullName>
        <ecNumber evidence="2">3.6.1.7</ecNumber>
    </recommendedName>
</protein>
<dbReference type="EMBL" id="KC632283">
    <property type="protein sequence ID" value="AGM32097.1"/>
    <property type="molecule type" value="mRNA"/>
</dbReference>
<accession>R4V0H5</accession>
<proteinExistence type="evidence at transcript level"/>
<dbReference type="PANTHER" id="PTHR10029:SF10">
    <property type="entry name" value="GEO08407P1"/>
    <property type="match status" value="1"/>
</dbReference>
<keyword evidence="3" id="KW-0378">Hydrolase</keyword>